<dbReference type="EMBL" id="ABWN01000042">
    <property type="protein sequence ID" value="EFF67403.1"/>
    <property type="molecule type" value="Genomic_DNA"/>
</dbReference>
<comment type="caution">
    <text evidence="9">The sequence shown here is derived from an EMBL/GenBank/DDBJ whole genome shotgun (WGS) entry which is preliminary data.</text>
</comment>
<comment type="cofactor">
    <cofactor evidence="7">
        <name>Mg(2+)</name>
        <dbReference type="ChEBI" id="CHEBI:18420"/>
    </cofactor>
</comment>
<keyword evidence="10" id="KW-1185">Reference proteome</keyword>
<dbReference type="GO" id="GO:0005886">
    <property type="term" value="C:plasma membrane"/>
    <property type="evidence" value="ECO:0007669"/>
    <property type="project" value="TreeGrafter"/>
</dbReference>
<dbReference type="PANTHER" id="PTHR22926:SF5">
    <property type="entry name" value="PHOSPHO-N-ACETYLMURAMOYL-PENTAPEPTIDE-TRANSFERASE HOMOLOG"/>
    <property type="match status" value="1"/>
</dbReference>
<dbReference type="Proteomes" id="UP000006238">
    <property type="component" value="Unassembled WGS sequence"/>
</dbReference>
<keyword evidence="3 9" id="KW-0808">Transferase</keyword>
<dbReference type="PROSITE" id="PS01348">
    <property type="entry name" value="MRAY_2"/>
    <property type="match status" value="1"/>
</dbReference>
<dbReference type="GO" id="GO:0044038">
    <property type="term" value="P:cell wall macromolecule biosynthetic process"/>
    <property type="evidence" value="ECO:0007669"/>
    <property type="project" value="TreeGrafter"/>
</dbReference>
<evidence type="ECO:0000256" key="6">
    <source>
        <dbReference type="ARBA" id="ARBA00023136"/>
    </source>
</evidence>
<feature type="transmembrane region" description="Helical" evidence="8">
    <location>
        <begin position="203"/>
        <end position="221"/>
    </location>
</feature>
<feature type="transmembrane region" description="Helical" evidence="8">
    <location>
        <begin position="140"/>
        <end position="161"/>
    </location>
</feature>
<evidence type="ECO:0000256" key="5">
    <source>
        <dbReference type="ARBA" id="ARBA00022989"/>
    </source>
</evidence>
<dbReference type="HOGENOM" id="CLU_857073_0_0_9"/>
<organism evidence="9 10">
    <name type="scientific">Eshraghiella crossota DSM 2876</name>
    <dbReference type="NCBI Taxonomy" id="511680"/>
    <lineage>
        <taxon>Bacteria</taxon>
        <taxon>Bacillati</taxon>
        <taxon>Bacillota</taxon>
        <taxon>Clostridia</taxon>
        <taxon>Lachnospirales</taxon>
        <taxon>Lachnospiraceae</taxon>
        <taxon>Eshraghiella</taxon>
    </lineage>
</organism>
<keyword evidence="7" id="KW-0460">Magnesium</keyword>
<comment type="subcellular location">
    <subcellularLocation>
        <location evidence="1">Membrane</location>
        <topology evidence="1">Multi-pass membrane protein</topology>
    </subcellularLocation>
</comment>
<dbReference type="Pfam" id="PF00953">
    <property type="entry name" value="Glycos_transf_4"/>
    <property type="match status" value="1"/>
</dbReference>
<evidence type="ECO:0000256" key="2">
    <source>
        <dbReference type="ARBA" id="ARBA00005583"/>
    </source>
</evidence>
<proteinExistence type="inferred from homology"/>
<dbReference type="GO" id="GO:0071555">
    <property type="term" value="P:cell wall organization"/>
    <property type="evidence" value="ECO:0007669"/>
    <property type="project" value="TreeGrafter"/>
</dbReference>
<keyword evidence="4 8" id="KW-0812">Transmembrane</keyword>
<evidence type="ECO:0000313" key="10">
    <source>
        <dbReference type="Proteomes" id="UP000006238"/>
    </source>
</evidence>
<feature type="transmembrane region" description="Helical" evidence="8">
    <location>
        <begin position="173"/>
        <end position="191"/>
    </location>
</feature>
<dbReference type="InterPro" id="IPR000715">
    <property type="entry name" value="Glycosyl_transferase_4"/>
</dbReference>
<feature type="transmembrane region" description="Helical" evidence="8">
    <location>
        <begin position="81"/>
        <end position="99"/>
    </location>
</feature>
<dbReference type="CDD" id="cd06852">
    <property type="entry name" value="GT_MraY"/>
    <property type="match status" value="1"/>
</dbReference>
<evidence type="ECO:0000256" key="1">
    <source>
        <dbReference type="ARBA" id="ARBA00004141"/>
    </source>
</evidence>
<reference evidence="9 10" key="1">
    <citation type="submission" date="2010-02" db="EMBL/GenBank/DDBJ databases">
        <authorList>
            <person name="Weinstock G."/>
            <person name="Sodergren E."/>
            <person name="Clifton S."/>
            <person name="Fulton L."/>
            <person name="Fulton B."/>
            <person name="Courtney L."/>
            <person name="Fronick C."/>
            <person name="Harrison M."/>
            <person name="Strong C."/>
            <person name="Farmer C."/>
            <person name="Delahaunty K."/>
            <person name="Markovic C."/>
            <person name="Hall O."/>
            <person name="Minx P."/>
            <person name="Tomlinson C."/>
            <person name="Mitreva M."/>
            <person name="Nelson J."/>
            <person name="Hou S."/>
            <person name="Wollam A."/>
            <person name="Pepin K.H."/>
            <person name="Johnson M."/>
            <person name="Bhonagiri V."/>
            <person name="Zhang X."/>
            <person name="Suruliraj S."/>
            <person name="Warren W."/>
            <person name="Chinwalla A."/>
            <person name="Mardis E.R."/>
            <person name="Wilson R.K."/>
        </authorList>
    </citation>
    <scope>NUCLEOTIDE SEQUENCE [LARGE SCALE GENOMIC DNA]</scope>
    <source>
        <strain evidence="9 10">DSM 2876</strain>
    </source>
</reference>
<dbReference type="RefSeq" id="WP_005604697.1">
    <property type="nucleotide sequence ID" value="NZ_GG663525.1"/>
</dbReference>
<evidence type="ECO:0000256" key="4">
    <source>
        <dbReference type="ARBA" id="ARBA00022692"/>
    </source>
</evidence>
<feature type="transmembrane region" description="Helical" evidence="8">
    <location>
        <begin position="253"/>
        <end position="275"/>
    </location>
</feature>
<name>D4S2X4_9FIRM</name>
<feature type="transmembrane region" description="Helical" evidence="8">
    <location>
        <begin position="111"/>
        <end position="128"/>
    </location>
</feature>
<dbReference type="PANTHER" id="PTHR22926">
    <property type="entry name" value="PHOSPHO-N-ACETYLMURAMOYL-PENTAPEPTIDE-TRANSFERASE"/>
    <property type="match status" value="1"/>
</dbReference>
<dbReference type="GO" id="GO:0008963">
    <property type="term" value="F:phospho-N-acetylmuramoyl-pentapeptide-transferase activity"/>
    <property type="evidence" value="ECO:0007669"/>
    <property type="project" value="InterPro"/>
</dbReference>
<dbReference type="InterPro" id="IPR003524">
    <property type="entry name" value="PNAcMuramoyl-5peptid_Trfase"/>
</dbReference>
<evidence type="ECO:0000313" key="9">
    <source>
        <dbReference type="EMBL" id="EFF67403.1"/>
    </source>
</evidence>
<feature type="transmembrane region" description="Helical" evidence="8">
    <location>
        <begin position="306"/>
        <end position="323"/>
    </location>
</feature>
<dbReference type="STRING" id="45851.BHV86_01390"/>
<keyword evidence="7" id="KW-0479">Metal-binding</keyword>
<sequence>MIIKLLGNSYISEITFIGILVAFIATCVITNLCKNILPRDQGRAFAVNGQKSEGKPRGAGIIFVLVFALCTILFVPYSNEILIYVILITASMLSGYLDDRSDSPWGEYKKALIDLILAIICAITYINYNGTHIQFFFSDAGVTVPPVLFGILAVVLIWMSINVTNCSDGVDGLCGTLSIISMLTIYGICQIKSAASPVGIDSTIKHMILLFAVCLLGYLWFNASPSRLLMGDAGSRAIGFFLALAVLKTGSPLLYIPAALVLIVDGGLGLFKVFLLRFFKIKILKNTRTPIHDHMRKNKGWSDTQVVFRFAIVQIVISLALLFA</sequence>
<dbReference type="GO" id="GO:0046872">
    <property type="term" value="F:metal ion binding"/>
    <property type="evidence" value="ECO:0007669"/>
    <property type="project" value="UniProtKB-KW"/>
</dbReference>
<dbReference type="InterPro" id="IPR018480">
    <property type="entry name" value="PNAcMuramoyl-5peptid_Trfase_CS"/>
</dbReference>
<keyword evidence="6 8" id="KW-0472">Membrane</keyword>
<dbReference type="EC" id="2.7.8.-" evidence="9"/>
<evidence type="ECO:0000256" key="8">
    <source>
        <dbReference type="SAM" id="Phobius"/>
    </source>
</evidence>
<feature type="binding site" evidence="7">
    <location>
        <position position="165"/>
    </location>
    <ligand>
        <name>Mg(2+)</name>
        <dbReference type="ChEBI" id="CHEBI:18420"/>
    </ligand>
</feature>
<gene>
    <name evidence="9" type="ORF">BUTYVIB_02486</name>
</gene>
<evidence type="ECO:0000256" key="3">
    <source>
        <dbReference type="ARBA" id="ARBA00022679"/>
    </source>
</evidence>
<keyword evidence="5 8" id="KW-1133">Transmembrane helix</keyword>
<evidence type="ECO:0000256" key="7">
    <source>
        <dbReference type="PIRSR" id="PIRSR600715-1"/>
    </source>
</evidence>
<protein>
    <submittedName>
        <fullName evidence="9">Glycosyltransferase, group 4 family</fullName>
        <ecNumber evidence="9">2.7.8.-</ecNumber>
    </submittedName>
</protein>
<feature type="transmembrane region" description="Helical" evidence="8">
    <location>
        <begin position="14"/>
        <end position="37"/>
    </location>
</feature>
<dbReference type="GeneID" id="98917096"/>
<dbReference type="eggNOG" id="COG0472">
    <property type="taxonomic scope" value="Bacteria"/>
</dbReference>
<accession>D4S2X4</accession>
<feature type="transmembrane region" description="Helical" evidence="8">
    <location>
        <begin position="58"/>
        <end position="75"/>
    </location>
</feature>
<comment type="similarity">
    <text evidence="2">Belongs to the glycosyltransferase 4 family. MraY subfamily.</text>
</comment>
<dbReference type="AlphaFoldDB" id="D4S2X4"/>
<feature type="binding site" evidence="7">
    <location>
        <position position="232"/>
    </location>
    <ligand>
        <name>Mg(2+)</name>
        <dbReference type="ChEBI" id="CHEBI:18420"/>
    </ligand>
</feature>